<dbReference type="EMBL" id="AMZH03023963">
    <property type="protein sequence ID" value="RRT36176.1"/>
    <property type="molecule type" value="Genomic_DNA"/>
</dbReference>
<organism evidence="2 3">
    <name type="scientific">Ensete ventricosum</name>
    <name type="common">Abyssinian banana</name>
    <name type="synonym">Musa ensete</name>
    <dbReference type="NCBI Taxonomy" id="4639"/>
    <lineage>
        <taxon>Eukaryota</taxon>
        <taxon>Viridiplantae</taxon>
        <taxon>Streptophyta</taxon>
        <taxon>Embryophyta</taxon>
        <taxon>Tracheophyta</taxon>
        <taxon>Spermatophyta</taxon>
        <taxon>Magnoliopsida</taxon>
        <taxon>Liliopsida</taxon>
        <taxon>Zingiberales</taxon>
        <taxon>Musaceae</taxon>
        <taxon>Ensete</taxon>
    </lineage>
</organism>
<sequence length="85" mass="9097">MDAYLLTEIAPDHIGIVGESRADGASRVLVPIEPPNFKQFIFITDEVVVGAKLRESTVLYNGDHVDVPDSGQAVRDDDGGPTEGC</sequence>
<protein>
    <submittedName>
        <fullName evidence="2">Uncharacterized protein</fullName>
    </submittedName>
</protein>
<gene>
    <name evidence="2" type="ORF">B296_00050777</name>
</gene>
<proteinExistence type="predicted"/>
<name>A0A426X9L7_ENSVE</name>
<evidence type="ECO:0000313" key="3">
    <source>
        <dbReference type="Proteomes" id="UP000287651"/>
    </source>
</evidence>
<evidence type="ECO:0000256" key="1">
    <source>
        <dbReference type="SAM" id="MobiDB-lite"/>
    </source>
</evidence>
<accession>A0A426X9L7</accession>
<dbReference type="Proteomes" id="UP000287651">
    <property type="component" value="Unassembled WGS sequence"/>
</dbReference>
<reference evidence="2 3" key="1">
    <citation type="journal article" date="2014" name="Agronomy (Basel)">
        <title>A Draft Genome Sequence for Ensete ventricosum, the Drought-Tolerant Tree Against Hunger.</title>
        <authorList>
            <person name="Harrison J."/>
            <person name="Moore K.A."/>
            <person name="Paszkiewicz K."/>
            <person name="Jones T."/>
            <person name="Grant M."/>
            <person name="Ambacheew D."/>
            <person name="Muzemil S."/>
            <person name="Studholme D.J."/>
        </authorList>
    </citation>
    <scope>NUCLEOTIDE SEQUENCE [LARGE SCALE GENOMIC DNA]</scope>
</reference>
<evidence type="ECO:0000313" key="2">
    <source>
        <dbReference type="EMBL" id="RRT36176.1"/>
    </source>
</evidence>
<comment type="caution">
    <text evidence="2">The sequence shown here is derived from an EMBL/GenBank/DDBJ whole genome shotgun (WGS) entry which is preliminary data.</text>
</comment>
<feature type="region of interest" description="Disordered" evidence="1">
    <location>
        <begin position="64"/>
        <end position="85"/>
    </location>
</feature>
<dbReference type="AlphaFoldDB" id="A0A426X9L7"/>